<comment type="similarity">
    <text evidence="2 9">Belongs to the peptidase M18 family.</text>
</comment>
<evidence type="ECO:0000256" key="5">
    <source>
        <dbReference type="ARBA" id="ARBA00022723"/>
    </source>
</evidence>
<dbReference type="GO" id="GO:0008237">
    <property type="term" value="F:metallopeptidase activity"/>
    <property type="evidence" value="ECO:0007669"/>
    <property type="project" value="UniProtKB-KW"/>
</dbReference>
<dbReference type="GO" id="GO:0004177">
    <property type="term" value="F:aminopeptidase activity"/>
    <property type="evidence" value="ECO:0007669"/>
    <property type="project" value="UniProtKB-KW"/>
</dbReference>
<dbReference type="GO" id="GO:0006508">
    <property type="term" value="P:proteolysis"/>
    <property type="evidence" value="ECO:0007669"/>
    <property type="project" value="UniProtKB-KW"/>
</dbReference>
<dbReference type="EC" id="3.4.11.-" evidence="10"/>
<name>A0A398CU79_9BACT</name>
<keyword evidence="3 9" id="KW-0031">Aminopeptidase</keyword>
<dbReference type="PANTHER" id="PTHR28570">
    <property type="entry name" value="ASPARTYL AMINOPEPTIDASE"/>
    <property type="match status" value="1"/>
</dbReference>
<dbReference type="Gene3D" id="3.40.630.10">
    <property type="entry name" value="Zn peptidases"/>
    <property type="match status" value="1"/>
</dbReference>
<dbReference type="SUPFAM" id="SSF101821">
    <property type="entry name" value="Aminopeptidase/glucanase lid domain"/>
    <property type="match status" value="1"/>
</dbReference>
<dbReference type="NCBIfam" id="NF002600">
    <property type="entry name" value="PRK02256.1"/>
    <property type="match status" value="1"/>
</dbReference>
<gene>
    <name evidence="11" type="ORF">SMC7_03535</name>
</gene>
<evidence type="ECO:0000256" key="10">
    <source>
        <dbReference type="RuleBase" id="RU004387"/>
    </source>
</evidence>
<dbReference type="GO" id="GO:0008270">
    <property type="term" value="F:zinc ion binding"/>
    <property type="evidence" value="ECO:0007669"/>
    <property type="project" value="InterPro"/>
</dbReference>
<evidence type="ECO:0000256" key="7">
    <source>
        <dbReference type="ARBA" id="ARBA00022833"/>
    </source>
</evidence>
<sequence>MLFDFGPISRYAEFVTYWRSTMMKSKEIGLNKTSAWRSIDRKATDKLAAEYMSLIKDAKTEREFVEAATVVAQAGGYRIADALSAKTLPKGGKLLFINRGKNAVIVRLGKRPLGEGANIIAAHVDAPRIDVKQNPLFESTGLGLFQTHYYGGIKKYQWVTIPLALHGVIYDKAGKKLQLRIGEEDNDPVFNISDILPHLGQAQGEKKLTEGVSGEALDAIVGHVPTDDKNDKTPIRSNILKMLAKQLNVEERAFAASELELVPAMKPREVGFDRGLILAYGHDDRICGYTALRGLLDQKKEPERTQVVFLVDKEEIGSEGDTGMQSEFLELVIERLILETGEKTTARQVFWSSMALSADVGAGMDPNYLDVFEPTNAATVGNGIVITKFTGSRGKSSAHDASAETLHKVLGLLDEAKVPWQVAEMGKVDVGGGGTVAKFLSKRGIETLDAGPALLSMHAPQELASKADLYACYLAYKTFLEKAR</sequence>
<accession>A0A398CU79</accession>
<keyword evidence="7 9" id="KW-0862">Zinc</keyword>
<keyword evidence="6 9" id="KW-0378">Hydrolase</keyword>
<dbReference type="OrthoDB" id="89722at2"/>
<evidence type="ECO:0000256" key="8">
    <source>
        <dbReference type="ARBA" id="ARBA00023049"/>
    </source>
</evidence>
<dbReference type="EMBL" id="QXIS01000020">
    <property type="protein sequence ID" value="RIE06212.1"/>
    <property type="molecule type" value="Genomic_DNA"/>
</dbReference>
<dbReference type="Pfam" id="PF02127">
    <property type="entry name" value="Peptidase_M18"/>
    <property type="match status" value="1"/>
</dbReference>
<keyword evidence="4 9" id="KW-0645">Protease</keyword>
<evidence type="ECO:0000313" key="12">
    <source>
        <dbReference type="Proteomes" id="UP000266328"/>
    </source>
</evidence>
<dbReference type="GO" id="GO:0005737">
    <property type="term" value="C:cytoplasm"/>
    <property type="evidence" value="ECO:0007669"/>
    <property type="project" value="UniProtKB-ARBA"/>
</dbReference>
<dbReference type="Gene3D" id="2.30.250.10">
    <property type="entry name" value="Aminopeptidase i, Domain 2"/>
    <property type="match status" value="1"/>
</dbReference>
<dbReference type="InterPro" id="IPR001948">
    <property type="entry name" value="Peptidase_M18"/>
</dbReference>
<protein>
    <recommendedName>
        <fullName evidence="10">M18 family aminopeptidase</fullName>
        <ecNumber evidence="10">3.4.11.-</ecNumber>
    </recommendedName>
</protein>
<dbReference type="InterPro" id="IPR023358">
    <property type="entry name" value="Peptidase_M18_dom2"/>
</dbReference>
<evidence type="ECO:0000256" key="1">
    <source>
        <dbReference type="ARBA" id="ARBA00001947"/>
    </source>
</evidence>
<dbReference type="SUPFAM" id="SSF53187">
    <property type="entry name" value="Zn-dependent exopeptidases"/>
    <property type="match status" value="1"/>
</dbReference>
<keyword evidence="8 9" id="KW-0482">Metalloprotease</keyword>
<comment type="caution">
    <text evidence="11">The sequence shown here is derived from an EMBL/GenBank/DDBJ whole genome shotgun (WGS) entry which is preliminary data.</text>
</comment>
<dbReference type="PANTHER" id="PTHR28570:SF2">
    <property type="entry name" value="M18 FAMILY AMINOPEPTIDASE 1-RELATED"/>
    <property type="match status" value="1"/>
</dbReference>
<dbReference type="AlphaFoldDB" id="A0A398CU79"/>
<keyword evidence="12" id="KW-1185">Reference proteome</keyword>
<evidence type="ECO:0000256" key="4">
    <source>
        <dbReference type="ARBA" id="ARBA00022670"/>
    </source>
</evidence>
<evidence type="ECO:0000256" key="2">
    <source>
        <dbReference type="ARBA" id="ARBA00008290"/>
    </source>
</evidence>
<comment type="cofactor">
    <cofactor evidence="1 10">
        <name>Zn(2+)</name>
        <dbReference type="ChEBI" id="CHEBI:29105"/>
    </cofactor>
</comment>
<evidence type="ECO:0000313" key="11">
    <source>
        <dbReference type="EMBL" id="RIE06212.1"/>
    </source>
</evidence>
<organism evidence="11 12">
    <name type="scientific">Candidatus Cryosericum terrychapinii</name>
    <dbReference type="NCBI Taxonomy" id="2290919"/>
    <lineage>
        <taxon>Bacteria</taxon>
        <taxon>Pseudomonadati</taxon>
        <taxon>Caldisericota/Cryosericota group</taxon>
        <taxon>Candidatus Cryosericota</taxon>
        <taxon>Candidatus Cryosericia</taxon>
        <taxon>Candidatus Cryosericales</taxon>
        <taxon>Candidatus Cryosericaceae</taxon>
        <taxon>Candidatus Cryosericum</taxon>
    </lineage>
</organism>
<proteinExistence type="inferred from homology"/>
<evidence type="ECO:0000256" key="9">
    <source>
        <dbReference type="RuleBase" id="RU004386"/>
    </source>
</evidence>
<dbReference type="PRINTS" id="PR00932">
    <property type="entry name" value="AMINO1PTASE"/>
</dbReference>
<evidence type="ECO:0000256" key="3">
    <source>
        <dbReference type="ARBA" id="ARBA00022438"/>
    </source>
</evidence>
<reference evidence="11 12" key="1">
    <citation type="submission" date="2018-09" db="EMBL/GenBank/DDBJ databases">
        <title>Discovery and Ecogenomic Context for Candidatus Cryosericales, a Global Caldiserica Order Active in Thawing Permafrost.</title>
        <authorList>
            <person name="Martinez M.A."/>
            <person name="Woodcroft B.J."/>
            <person name="Ignacio Espinoza J.C."/>
            <person name="Zayed A."/>
            <person name="Singleton C.M."/>
            <person name="Boyd J."/>
            <person name="Li Y.-F."/>
            <person name="Purvine S."/>
            <person name="Maughan H."/>
            <person name="Hodgkins S.B."/>
            <person name="Anderson D."/>
            <person name="Sederholm M."/>
            <person name="Temperton B."/>
            <person name="Saleska S.R."/>
            <person name="Tyson G.W."/>
            <person name="Rich V.I."/>
        </authorList>
    </citation>
    <scope>NUCLEOTIDE SEQUENCE [LARGE SCALE GENOMIC DNA]</scope>
    <source>
        <strain evidence="11 12">SMC7</strain>
    </source>
</reference>
<keyword evidence="5 9" id="KW-0479">Metal-binding</keyword>
<dbReference type="Proteomes" id="UP000266328">
    <property type="component" value="Unassembled WGS sequence"/>
</dbReference>
<evidence type="ECO:0000256" key="6">
    <source>
        <dbReference type="ARBA" id="ARBA00022801"/>
    </source>
</evidence>